<organism evidence="1 2">
    <name type="scientific">Clostridium botulinum</name>
    <dbReference type="NCBI Taxonomy" id="1491"/>
    <lineage>
        <taxon>Bacteria</taxon>
        <taxon>Bacillati</taxon>
        <taxon>Bacillota</taxon>
        <taxon>Clostridia</taxon>
        <taxon>Eubacteriales</taxon>
        <taxon>Clostridiaceae</taxon>
        <taxon>Clostridium</taxon>
    </lineage>
</organism>
<sequence>MKSEILKLLNEMTKEELVNCIMQNNIFIYDKTGIDRAKHYLTSALLYRMKKSTEIETGDITKAKTTKEMLKIMDADEKKYKKWEKINKRLEELQNM</sequence>
<dbReference type="RefSeq" id="WP_003370558.1">
    <property type="nucleotide sequence ID" value="NZ_JACBBA010000001.1"/>
</dbReference>
<evidence type="ECO:0000313" key="1">
    <source>
        <dbReference type="EMBL" id="NFV24628.1"/>
    </source>
</evidence>
<name>A0A6B4JIX9_CLOBO</name>
<protein>
    <submittedName>
        <fullName evidence="1">Uncharacterized protein</fullName>
    </submittedName>
</protein>
<dbReference type="Proteomes" id="UP000486903">
    <property type="component" value="Unassembled WGS sequence"/>
</dbReference>
<dbReference type="AlphaFoldDB" id="A0A6B4JIX9"/>
<gene>
    <name evidence="1" type="ORF">FDG31_00325</name>
</gene>
<proteinExistence type="predicted"/>
<dbReference type="EMBL" id="SXFB01000001">
    <property type="protein sequence ID" value="NFV24628.1"/>
    <property type="molecule type" value="Genomic_DNA"/>
</dbReference>
<reference evidence="1 2" key="1">
    <citation type="submission" date="2019-04" db="EMBL/GenBank/DDBJ databases">
        <title>Genome sequencing of Clostridium botulinum Groups I-IV and Clostridium butyricum.</title>
        <authorList>
            <person name="Brunt J."/>
            <person name="Van Vliet A.H.M."/>
            <person name="Stringer S.C."/>
            <person name="Carter A.T."/>
            <person name="Peck M.W."/>
        </authorList>
    </citation>
    <scope>NUCLEOTIDE SEQUENCE [LARGE SCALE GENOMIC DNA]</scope>
    <source>
        <strain evidence="1 2">BL81</strain>
    </source>
</reference>
<comment type="caution">
    <text evidence="1">The sequence shown here is derived from an EMBL/GenBank/DDBJ whole genome shotgun (WGS) entry which is preliminary data.</text>
</comment>
<evidence type="ECO:0000313" key="2">
    <source>
        <dbReference type="Proteomes" id="UP000486903"/>
    </source>
</evidence>
<accession>A0A6B4JIX9</accession>